<gene>
    <name evidence="1" type="ORF">COLO4_10005</name>
</gene>
<keyword evidence="2" id="KW-1185">Reference proteome</keyword>
<reference evidence="2" key="1">
    <citation type="submission" date="2013-09" db="EMBL/GenBank/DDBJ databases">
        <title>Corchorus olitorius genome sequencing.</title>
        <authorList>
            <person name="Alam M."/>
            <person name="Haque M.S."/>
            <person name="Islam M.S."/>
            <person name="Emdad E.M."/>
            <person name="Islam M.M."/>
            <person name="Ahmed B."/>
            <person name="Halim A."/>
            <person name="Hossen Q.M.M."/>
            <person name="Hossain M.Z."/>
            <person name="Ahmed R."/>
            <person name="Khan M.M."/>
            <person name="Islam R."/>
            <person name="Rashid M.M."/>
            <person name="Khan S.A."/>
            <person name="Rahman M.S."/>
            <person name="Alam M."/>
            <person name="Yahiya A.S."/>
            <person name="Khan M.S."/>
            <person name="Azam M.S."/>
            <person name="Haque T."/>
            <person name="Lashkar M.Z.H."/>
            <person name="Akhand A.I."/>
            <person name="Morshed G."/>
            <person name="Roy S."/>
            <person name="Uddin K.S."/>
            <person name="Rabeya T."/>
            <person name="Hossain A.S."/>
            <person name="Chowdhury A."/>
            <person name="Snigdha A.R."/>
            <person name="Mortoza M.S."/>
            <person name="Matin S.A."/>
            <person name="Hoque S.M.E."/>
            <person name="Islam M.K."/>
            <person name="Roy D.K."/>
            <person name="Haider R."/>
            <person name="Moosa M.M."/>
            <person name="Elias S.M."/>
            <person name="Hasan A.M."/>
            <person name="Jahan S."/>
            <person name="Shafiuddin M."/>
            <person name="Mahmood N."/>
            <person name="Shommy N.S."/>
        </authorList>
    </citation>
    <scope>NUCLEOTIDE SEQUENCE [LARGE SCALE GENOMIC DNA]</scope>
    <source>
        <strain evidence="2">cv. O-4</strain>
    </source>
</reference>
<comment type="caution">
    <text evidence="1">The sequence shown here is derived from an EMBL/GenBank/DDBJ whole genome shotgun (WGS) entry which is preliminary data.</text>
</comment>
<name>A0A1R3KAD7_9ROSI</name>
<organism evidence="1 2">
    <name type="scientific">Corchorus olitorius</name>
    <dbReference type="NCBI Taxonomy" id="93759"/>
    <lineage>
        <taxon>Eukaryota</taxon>
        <taxon>Viridiplantae</taxon>
        <taxon>Streptophyta</taxon>
        <taxon>Embryophyta</taxon>
        <taxon>Tracheophyta</taxon>
        <taxon>Spermatophyta</taxon>
        <taxon>Magnoliopsida</taxon>
        <taxon>eudicotyledons</taxon>
        <taxon>Gunneridae</taxon>
        <taxon>Pentapetalae</taxon>
        <taxon>rosids</taxon>
        <taxon>malvids</taxon>
        <taxon>Malvales</taxon>
        <taxon>Malvaceae</taxon>
        <taxon>Grewioideae</taxon>
        <taxon>Apeibeae</taxon>
        <taxon>Corchorus</taxon>
    </lineage>
</organism>
<dbReference type="Proteomes" id="UP000187203">
    <property type="component" value="Unassembled WGS sequence"/>
</dbReference>
<sequence>MFEQKVHTLKGEKAVRRGKICFFSDSAEFVEIKSRRELMCTCGR</sequence>
<protein>
    <submittedName>
        <fullName evidence="1">Uncharacterized protein</fullName>
    </submittedName>
</protein>
<dbReference type="AlphaFoldDB" id="A0A1R3KAD7"/>
<accession>A0A1R3KAD7</accession>
<dbReference type="EMBL" id="AWUE01014332">
    <property type="protein sequence ID" value="OMP04024.1"/>
    <property type="molecule type" value="Genomic_DNA"/>
</dbReference>
<proteinExistence type="predicted"/>
<evidence type="ECO:0000313" key="1">
    <source>
        <dbReference type="EMBL" id="OMP04024.1"/>
    </source>
</evidence>
<evidence type="ECO:0000313" key="2">
    <source>
        <dbReference type="Proteomes" id="UP000187203"/>
    </source>
</evidence>